<keyword evidence="4 8" id="KW-1133">Transmembrane helix</keyword>
<dbReference type="EMBL" id="JAVFWL010000003">
    <property type="protein sequence ID" value="KAK6742359.1"/>
    <property type="molecule type" value="Genomic_DNA"/>
</dbReference>
<feature type="region of interest" description="Disordered" evidence="7">
    <location>
        <begin position="509"/>
        <end position="537"/>
    </location>
</feature>
<reference evidence="9 10" key="1">
    <citation type="submission" date="2023-08" db="EMBL/GenBank/DDBJ databases">
        <title>A Necator americanus chromosomal reference genome.</title>
        <authorList>
            <person name="Ilik V."/>
            <person name="Petrzelkova K.J."/>
            <person name="Pardy F."/>
            <person name="Fuh T."/>
            <person name="Niatou-Singa F.S."/>
            <person name="Gouil Q."/>
            <person name="Baker L."/>
            <person name="Ritchie M.E."/>
            <person name="Jex A.R."/>
            <person name="Gazzola D."/>
            <person name="Li H."/>
            <person name="Toshio Fujiwara R."/>
            <person name="Zhan B."/>
            <person name="Aroian R.V."/>
            <person name="Pafco B."/>
            <person name="Schwarz E.M."/>
        </authorList>
    </citation>
    <scope>NUCLEOTIDE SEQUENCE [LARGE SCALE GENOMIC DNA]</scope>
    <source>
        <strain evidence="9 10">Aroian</strain>
        <tissue evidence="9">Whole animal</tissue>
    </source>
</reference>
<comment type="caution">
    <text evidence="9">The sequence shown here is derived from an EMBL/GenBank/DDBJ whole genome shotgun (WGS) entry which is preliminary data.</text>
</comment>
<evidence type="ECO:0000256" key="2">
    <source>
        <dbReference type="ARBA" id="ARBA00010532"/>
    </source>
</evidence>
<evidence type="ECO:0000313" key="9">
    <source>
        <dbReference type="EMBL" id="KAK6742359.1"/>
    </source>
</evidence>
<dbReference type="PRINTS" id="PR01609">
    <property type="entry name" value="CD36FAMILY"/>
</dbReference>
<protein>
    <recommendedName>
        <fullName evidence="11">CD36 family protein</fullName>
    </recommendedName>
</protein>
<comment type="subcellular location">
    <subcellularLocation>
        <location evidence="1">Membrane</location>
    </subcellularLocation>
</comment>
<dbReference type="InterPro" id="IPR002159">
    <property type="entry name" value="CD36_fam"/>
</dbReference>
<gene>
    <name evidence="9" type="primary">Necator_chrIII.g10696</name>
    <name evidence="9" type="ORF">RB195_009931</name>
</gene>
<evidence type="ECO:0000313" key="10">
    <source>
        <dbReference type="Proteomes" id="UP001303046"/>
    </source>
</evidence>
<evidence type="ECO:0000256" key="4">
    <source>
        <dbReference type="ARBA" id="ARBA00022989"/>
    </source>
</evidence>
<dbReference type="PANTHER" id="PTHR11923:SF51">
    <property type="entry name" value="LYSOSOME MEMBRANE PROTEIN 2"/>
    <property type="match status" value="1"/>
</dbReference>
<evidence type="ECO:0000256" key="3">
    <source>
        <dbReference type="ARBA" id="ARBA00022692"/>
    </source>
</evidence>
<sequence length="573" mass="65044">MTLRRKITLGCAVFIGSIAVIIGTLALTFIDGVINNNVLKRDYLGFEEVNGSRRLNSMTMSWLRPAYYMEQQIWMFHLENEQEVLRGRKPRVREIGPFTFIEKQWKSYHEFAQNDTKIFYRNNHLYTFNESLSCSTCSLDRRVVIPNVVFQKLVDFASYGYIEKLVIEGILKATNEAPFVNVTVREALFDGYHDKLIDAVCQKKGLEMLCRLVKIPQLIGFFYGQNNTDDGLFEVSTGLNAPWNIGAVHTFNNMSALPDFVWDSKDACEIRGTDGQLFSPLLKEGGEIEVFAGPICRTVTMEFRERSEFRGIAAFRYGFPANIYDPSVPVNRGFCNKNNTPVYFNSTVQIPGCLPKGLLDISRCLPGTPRIYISQPHFLNAPFEVQSTVEGMRSPDVEKDDTFVEIEPTSGVPIHARRMVQINVGMLKGNLEKLSAMNNLTYPVLWLNETVRFDDETREQLNTLVFVKHMVYVVGVSFLTAGLLVFFGTLVTIVVFIVLRTREEDEHTLLQDESVEEEVDPVTSSGNPSPSPSAPKTINIINCYSPTSAADDSELDEFYEKLEELIHNEKSFY</sequence>
<keyword evidence="3 8" id="KW-0812">Transmembrane</keyword>
<dbReference type="Proteomes" id="UP001303046">
    <property type="component" value="Unassembled WGS sequence"/>
</dbReference>
<dbReference type="PANTHER" id="PTHR11923">
    <property type="entry name" value="SCAVENGER RECEPTOR CLASS B TYPE-1 SR-B1"/>
    <property type="match status" value="1"/>
</dbReference>
<comment type="similarity">
    <text evidence="2">Belongs to the CD36 family.</text>
</comment>
<name>A0ABR1CVL2_NECAM</name>
<organism evidence="9 10">
    <name type="scientific">Necator americanus</name>
    <name type="common">Human hookworm</name>
    <dbReference type="NCBI Taxonomy" id="51031"/>
    <lineage>
        <taxon>Eukaryota</taxon>
        <taxon>Metazoa</taxon>
        <taxon>Ecdysozoa</taxon>
        <taxon>Nematoda</taxon>
        <taxon>Chromadorea</taxon>
        <taxon>Rhabditida</taxon>
        <taxon>Rhabditina</taxon>
        <taxon>Rhabditomorpha</taxon>
        <taxon>Strongyloidea</taxon>
        <taxon>Ancylostomatidae</taxon>
        <taxon>Bunostominae</taxon>
        <taxon>Necator</taxon>
    </lineage>
</organism>
<evidence type="ECO:0000256" key="1">
    <source>
        <dbReference type="ARBA" id="ARBA00004370"/>
    </source>
</evidence>
<feature type="transmembrane region" description="Helical" evidence="8">
    <location>
        <begin position="470"/>
        <end position="499"/>
    </location>
</feature>
<evidence type="ECO:0000256" key="6">
    <source>
        <dbReference type="ARBA" id="ARBA00023180"/>
    </source>
</evidence>
<proteinExistence type="inferred from homology"/>
<evidence type="ECO:0008006" key="11">
    <source>
        <dbReference type="Google" id="ProtNLM"/>
    </source>
</evidence>
<keyword evidence="10" id="KW-1185">Reference proteome</keyword>
<keyword evidence="5 8" id="KW-0472">Membrane</keyword>
<evidence type="ECO:0000256" key="7">
    <source>
        <dbReference type="SAM" id="MobiDB-lite"/>
    </source>
</evidence>
<dbReference type="Pfam" id="PF01130">
    <property type="entry name" value="CD36"/>
    <property type="match status" value="1"/>
</dbReference>
<accession>A0ABR1CVL2</accession>
<feature type="transmembrane region" description="Helical" evidence="8">
    <location>
        <begin position="7"/>
        <end position="30"/>
    </location>
</feature>
<evidence type="ECO:0000256" key="8">
    <source>
        <dbReference type="SAM" id="Phobius"/>
    </source>
</evidence>
<keyword evidence="6" id="KW-0325">Glycoprotein</keyword>
<evidence type="ECO:0000256" key="5">
    <source>
        <dbReference type="ARBA" id="ARBA00023136"/>
    </source>
</evidence>